<evidence type="ECO:0000256" key="5">
    <source>
        <dbReference type="ARBA" id="ARBA00022989"/>
    </source>
</evidence>
<keyword evidence="4 8" id="KW-0812">Transmembrane</keyword>
<evidence type="ECO:0000256" key="1">
    <source>
        <dbReference type="ARBA" id="ARBA00004651"/>
    </source>
</evidence>
<dbReference type="PANTHER" id="PTHR22926">
    <property type="entry name" value="PHOSPHO-N-ACETYLMURAMOYL-PENTAPEPTIDE-TRANSFERASE"/>
    <property type="match status" value="1"/>
</dbReference>
<evidence type="ECO:0000256" key="6">
    <source>
        <dbReference type="ARBA" id="ARBA00023136"/>
    </source>
</evidence>
<dbReference type="GO" id="GO:0044038">
    <property type="term" value="P:cell wall macromolecule biosynthetic process"/>
    <property type="evidence" value="ECO:0007669"/>
    <property type="project" value="TreeGrafter"/>
</dbReference>
<feature type="transmembrane region" description="Helical" evidence="8">
    <location>
        <begin position="125"/>
        <end position="146"/>
    </location>
</feature>
<keyword evidence="5 8" id="KW-1133">Transmembrane helix</keyword>
<feature type="transmembrane region" description="Helical" evidence="8">
    <location>
        <begin position="100"/>
        <end position="119"/>
    </location>
</feature>
<dbReference type="AlphaFoldDB" id="A0A1V4I5W6"/>
<dbReference type="Pfam" id="PF00953">
    <property type="entry name" value="Glycos_transf_4"/>
    <property type="match status" value="1"/>
</dbReference>
<keyword evidence="7" id="KW-0479">Metal-binding</keyword>
<keyword evidence="3 9" id="KW-0808">Transferase</keyword>
<keyword evidence="6 8" id="KW-0472">Membrane</keyword>
<feature type="transmembrane region" description="Helical" evidence="8">
    <location>
        <begin position="185"/>
        <end position="204"/>
    </location>
</feature>
<evidence type="ECO:0000256" key="2">
    <source>
        <dbReference type="ARBA" id="ARBA00022475"/>
    </source>
</evidence>
<dbReference type="EMBL" id="MZGW01000006">
    <property type="protein sequence ID" value="OPJ55269.1"/>
    <property type="molecule type" value="Genomic_DNA"/>
</dbReference>
<reference evidence="9 10" key="1">
    <citation type="submission" date="2017-03" db="EMBL/GenBank/DDBJ databases">
        <title>Genome sequence of Clostridium thermoalcaliphilum DSM 7309.</title>
        <authorList>
            <person name="Poehlein A."/>
            <person name="Daniel R."/>
        </authorList>
    </citation>
    <scope>NUCLEOTIDE SEQUENCE [LARGE SCALE GENOMIC DNA]</scope>
    <source>
        <strain evidence="9 10">DSM 7309</strain>
    </source>
</reference>
<evidence type="ECO:0000256" key="7">
    <source>
        <dbReference type="PIRSR" id="PIRSR600715-1"/>
    </source>
</evidence>
<dbReference type="OrthoDB" id="9805475at2"/>
<organism evidence="9 10">
    <name type="scientific">Alkalithermobacter paradoxus</name>
    <dbReference type="NCBI Taxonomy" id="29349"/>
    <lineage>
        <taxon>Bacteria</taxon>
        <taxon>Bacillati</taxon>
        <taxon>Bacillota</taxon>
        <taxon>Clostridia</taxon>
        <taxon>Peptostreptococcales</taxon>
        <taxon>Tepidibacteraceae</taxon>
        <taxon>Alkalithermobacter</taxon>
    </lineage>
</organism>
<keyword evidence="2" id="KW-1003">Cell membrane</keyword>
<feature type="transmembrane region" description="Helical" evidence="8">
    <location>
        <begin position="6"/>
        <end position="26"/>
    </location>
</feature>
<keyword evidence="10" id="KW-1185">Reference proteome</keyword>
<dbReference type="GO" id="GO:0005886">
    <property type="term" value="C:plasma membrane"/>
    <property type="evidence" value="ECO:0007669"/>
    <property type="project" value="UniProtKB-SubCell"/>
</dbReference>
<feature type="transmembrane region" description="Helical" evidence="8">
    <location>
        <begin position="314"/>
        <end position="331"/>
    </location>
</feature>
<feature type="transmembrane region" description="Helical" evidence="8">
    <location>
        <begin position="290"/>
        <end position="308"/>
    </location>
</feature>
<comment type="caution">
    <text evidence="9">The sequence shown here is derived from an EMBL/GenBank/DDBJ whole genome shotgun (WGS) entry which is preliminary data.</text>
</comment>
<accession>A0A1V4I5W6</accession>
<dbReference type="InterPro" id="IPR000715">
    <property type="entry name" value="Glycosyl_transferase_4"/>
</dbReference>
<protein>
    <submittedName>
        <fullName evidence="9">Putative undecaprenyl-phosphate N-acetylglucosaminyl 1-phosphate transferase</fullName>
        <ecNumber evidence="9">2.7.8.33</ecNumber>
    </submittedName>
</protein>
<evidence type="ECO:0000256" key="8">
    <source>
        <dbReference type="SAM" id="Phobius"/>
    </source>
</evidence>
<feature type="transmembrane region" description="Helical" evidence="8">
    <location>
        <begin position="46"/>
        <end position="65"/>
    </location>
</feature>
<dbReference type="GO" id="GO:0009103">
    <property type="term" value="P:lipopolysaccharide biosynthetic process"/>
    <property type="evidence" value="ECO:0007669"/>
    <property type="project" value="TreeGrafter"/>
</dbReference>
<comment type="subcellular location">
    <subcellularLocation>
        <location evidence="1">Cell membrane</location>
        <topology evidence="1">Multi-pass membrane protein</topology>
    </subcellularLocation>
</comment>
<name>A0A1V4I5W6_9FIRM</name>
<dbReference type="Proteomes" id="UP000190140">
    <property type="component" value="Unassembled WGS sequence"/>
</dbReference>
<feature type="transmembrane region" description="Helical" evidence="8">
    <location>
        <begin position="158"/>
        <end position="179"/>
    </location>
</feature>
<dbReference type="GO" id="GO:0036380">
    <property type="term" value="F:UDP-N-acetylglucosamine-undecaprenyl-phosphate N-acetylglucosaminephosphotransferase activity"/>
    <property type="evidence" value="ECO:0007669"/>
    <property type="project" value="UniProtKB-EC"/>
</dbReference>
<dbReference type="PROSITE" id="PS01348">
    <property type="entry name" value="MRAY_2"/>
    <property type="match status" value="1"/>
</dbReference>
<proteinExistence type="predicted"/>
<comment type="cofactor">
    <cofactor evidence="7">
        <name>Mg(2+)</name>
        <dbReference type="ChEBI" id="CHEBI:18420"/>
    </cofactor>
</comment>
<evidence type="ECO:0000313" key="10">
    <source>
        <dbReference type="Proteomes" id="UP000190140"/>
    </source>
</evidence>
<feature type="binding site" evidence="7">
    <location>
        <position position="153"/>
    </location>
    <ligand>
        <name>Mg(2+)</name>
        <dbReference type="ChEBI" id="CHEBI:18420"/>
    </ligand>
</feature>
<dbReference type="STRING" id="29349.CLOTH_15720"/>
<keyword evidence="7" id="KW-0460">Magnesium</keyword>
<dbReference type="InterPro" id="IPR018480">
    <property type="entry name" value="PNAcMuramoyl-5peptid_Trfase_CS"/>
</dbReference>
<dbReference type="PANTHER" id="PTHR22926:SF3">
    <property type="entry name" value="UNDECAPRENYL-PHOSPHATE ALPHA-N-ACETYLGLUCOSAMINYL 1-PHOSPHATE TRANSFERASE"/>
    <property type="match status" value="1"/>
</dbReference>
<evidence type="ECO:0000313" key="9">
    <source>
        <dbReference type="EMBL" id="OPJ55269.1"/>
    </source>
</evidence>
<feature type="transmembrane region" description="Helical" evidence="8">
    <location>
        <begin position="238"/>
        <end position="259"/>
    </location>
</feature>
<feature type="transmembrane region" description="Helical" evidence="8">
    <location>
        <begin position="216"/>
        <end position="232"/>
    </location>
</feature>
<dbReference type="RefSeq" id="WP_079412820.1">
    <property type="nucleotide sequence ID" value="NZ_MZGW01000006.1"/>
</dbReference>
<feature type="transmembrane region" description="Helical" evidence="8">
    <location>
        <begin position="71"/>
        <end position="88"/>
    </location>
</feature>
<evidence type="ECO:0000256" key="4">
    <source>
        <dbReference type="ARBA" id="ARBA00022692"/>
    </source>
</evidence>
<feature type="binding site" evidence="7">
    <location>
        <position position="213"/>
    </location>
    <ligand>
        <name>Mg(2+)</name>
        <dbReference type="ChEBI" id="CHEBI:18420"/>
    </ligand>
</feature>
<dbReference type="EC" id="2.7.8.33" evidence="9"/>
<dbReference type="GO" id="GO:0046872">
    <property type="term" value="F:metal ion binding"/>
    <property type="evidence" value="ECO:0007669"/>
    <property type="project" value="UniProtKB-KW"/>
</dbReference>
<dbReference type="CDD" id="cd06853">
    <property type="entry name" value="GT_WecA_like"/>
    <property type="match status" value="1"/>
</dbReference>
<dbReference type="GO" id="GO:0071555">
    <property type="term" value="P:cell wall organization"/>
    <property type="evidence" value="ECO:0007669"/>
    <property type="project" value="TreeGrafter"/>
</dbReference>
<sequence length="345" mass="36671">MYKNILVFITAFGISYFFTPIAIKIAHKVGAIDVPKDNRRVHKTPIPRLGGISIFLGFLASLIYIDAITPKITGILIGALIIVGIGIIDDIKEINAKVKLLGQICAALVVIFSGIRISWITNPFVAGNGLITLGILSVPFTIIWIVGATNTVNLIDGLDGLAAGISAISSTTLAFIAYVNGQQTSAILLMALAGGAIGFLPYNFNPAKIFMGDTGSLFLGYMISVIAIEGVIKSAAALAVALPVIALGLPIFDTAFAIIRRLANGKPIMQADKGHLHHRLLSKGLSQKQTVLVLYGISLFLGLSAVILREADMFLSALVLSLNIALMYYGITKLKLLSVDDNKIK</sequence>
<gene>
    <name evidence="9" type="primary">tagO</name>
    <name evidence="9" type="ORF">CLOTH_15720</name>
</gene>
<evidence type="ECO:0000256" key="3">
    <source>
        <dbReference type="ARBA" id="ARBA00022679"/>
    </source>
</evidence>